<protein>
    <submittedName>
        <fullName evidence="1">Gluconate 2-dehydrogenase subunit 3</fullName>
    </submittedName>
</protein>
<gene>
    <name evidence="1" type="ORF">SAMN07250955_11711</name>
</gene>
<accession>A0A212RYD9</accession>
<dbReference type="EMBL" id="FYEH01000017">
    <property type="protein sequence ID" value="SNB77658.1"/>
    <property type="molecule type" value="Genomic_DNA"/>
</dbReference>
<dbReference type="OrthoDB" id="7350007at2"/>
<sequence length="173" mass="18787">MQQVDAASDAVMLADLVDVLIPSGDGWPSAAIVGVQGQLATRLIAEQGEAALPGLLKALRAAGAPFAGQADKQRDAIVSALERSEPELFAWVRDAVFIAYYESPFVAAAINAKGHPYKLRPHLTGYAVPRFDRTKDVPAQKRGHYVPTDQVRHVDISSLELESRVTTTWGRQR</sequence>
<dbReference type="AlphaFoldDB" id="A0A212RYD9"/>
<evidence type="ECO:0000313" key="2">
    <source>
        <dbReference type="Proteomes" id="UP000197065"/>
    </source>
</evidence>
<dbReference type="InterPro" id="IPR027056">
    <property type="entry name" value="Gluconate_2DH_su3"/>
</dbReference>
<dbReference type="Proteomes" id="UP000197065">
    <property type="component" value="Unassembled WGS sequence"/>
</dbReference>
<reference evidence="1 2" key="1">
    <citation type="submission" date="2017-06" db="EMBL/GenBank/DDBJ databases">
        <authorList>
            <person name="Kim H.J."/>
            <person name="Triplett B.A."/>
        </authorList>
    </citation>
    <scope>NUCLEOTIDE SEQUENCE [LARGE SCALE GENOMIC DNA]</scope>
    <source>
        <strain evidence="1 2">B29T1</strain>
    </source>
</reference>
<evidence type="ECO:0000313" key="1">
    <source>
        <dbReference type="EMBL" id="SNB77658.1"/>
    </source>
</evidence>
<proteinExistence type="predicted"/>
<name>A0A212RYD9_9PROT</name>
<keyword evidence="2" id="KW-1185">Reference proteome</keyword>
<dbReference type="RefSeq" id="WP_133063946.1">
    <property type="nucleotide sequence ID" value="NZ_FYEH01000017.1"/>
</dbReference>
<dbReference type="Pfam" id="PF13618">
    <property type="entry name" value="Gluconate_2-dh3"/>
    <property type="match status" value="1"/>
</dbReference>
<organism evidence="1 2">
    <name type="scientific">Arboricoccus pini</name>
    <dbReference type="NCBI Taxonomy" id="1963835"/>
    <lineage>
        <taxon>Bacteria</taxon>
        <taxon>Pseudomonadati</taxon>
        <taxon>Pseudomonadota</taxon>
        <taxon>Alphaproteobacteria</taxon>
        <taxon>Geminicoccales</taxon>
        <taxon>Geminicoccaceae</taxon>
        <taxon>Arboricoccus</taxon>
    </lineage>
</organism>